<comment type="caution">
    <text evidence="4">The sequence shown here is derived from an EMBL/GenBank/DDBJ whole genome shotgun (WGS) entry which is preliminary data.</text>
</comment>
<reference evidence="5" key="1">
    <citation type="journal article" date="2019" name="Int. J. Syst. Evol. Microbiol.">
        <title>The Global Catalogue of Microorganisms (GCM) 10K type strain sequencing project: providing services to taxonomists for standard genome sequencing and annotation.</title>
        <authorList>
            <consortium name="The Broad Institute Genomics Platform"/>
            <consortium name="The Broad Institute Genome Sequencing Center for Infectious Disease"/>
            <person name="Wu L."/>
            <person name="Ma J."/>
        </authorList>
    </citation>
    <scope>NUCLEOTIDE SEQUENCE [LARGE SCALE GENOMIC DNA]</scope>
    <source>
        <strain evidence="5">JCM 15421</strain>
    </source>
</reference>
<proteinExistence type="predicted"/>
<dbReference type="PANTHER" id="PTHR21666:SF270">
    <property type="entry name" value="MUREIN HYDROLASE ACTIVATOR ENVC"/>
    <property type="match status" value="1"/>
</dbReference>
<evidence type="ECO:0000256" key="2">
    <source>
        <dbReference type="SAM" id="MobiDB-lite"/>
    </source>
</evidence>
<dbReference type="RefSeq" id="WP_343788127.1">
    <property type="nucleotide sequence ID" value="NZ_BAAAEU010000006.1"/>
</dbReference>
<dbReference type="InterPro" id="IPR016047">
    <property type="entry name" value="M23ase_b-sheet_dom"/>
</dbReference>
<protein>
    <submittedName>
        <fullName evidence="4">Peptidoglycan DD-metalloendopeptidase family protein</fullName>
    </submittedName>
</protein>
<dbReference type="InterPro" id="IPR050570">
    <property type="entry name" value="Cell_wall_metabolism_enzyme"/>
</dbReference>
<keyword evidence="1" id="KW-0175">Coiled coil</keyword>
<feature type="region of interest" description="Disordered" evidence="2">
    <location>
        <begin position="1"/>
        <end position="35"/>
    </location>
</feature>
<evidence type="ECO:0000313" key="5">
    <source>
        <dbReference type="Proteomes" id="UP001501523"/>
    </source>
</evidence>
<gene>
    <name evidence="4" type="ORF">GCM10009105_11630</name>
</gene>
<feature type="compositionally biased region" description="Basic and acidic residues" evidence="2">
    <location>
        <begin position="23"/>
        <end position="33"/>
    </location>
</feature>
<dbReference type="PANTHER" id="PTHR21666">
    <property type="entry name" value="PEPTIDASE-RELATED"/>
    <property type="match status" value="1"/>
</dbReference>
<dbReference type="Proteomes" id="UP001501523">
    <property type="component" value="Unassembled WGS sequence"/>
</dbReference>
<organism evidence="4 5">
    <name type="scientific">Dokdonella soli</name>
    <dbReference type="NCBI Taxonomy" id="529810"/>
    <lineage>
        <taxon>Bacteria</taxon>
        <taxon>Pseudomonadati</taxon>
        <taxon>Pseudomonadota</taxon>
        <taxon>Gammaproteobacteria</taxon>
        <taxon>Lysobacterales</taxon>
        <taxon>Rhodanobacteraceae</taxon>
        <taxon>Dokdonella</taxon>
    </lineage>
</organism>
<evidence type="ECO:0000313" key="4">
    <source>
        <dbReference type="EMBL" id="GAA0710468.1"/>
    </source>
</evidence>
<feature type="coiled-coil region" evidence="1">
    <location>
        <begin position="73"/>
        <end position="107"/>
    </location>
</feature>
<keyword evidence="5" id="KW-1185">Reference proteome</keyword>
<evidence type="ECO:0000259" key="3">
    <source>
        <dbReference type="Pfam" id="PF01551"/>
    </source>
</evidence>
<sequence length="378" mass="40750">MAALAGASVARAQEPDATQRSAQEQDARKKLDAVRGQIKALTEQQQATAGERGEAARALREKELALAAVAKDVRAFDEKLAAQQARLDQLNRRRSELEGVLKSQREALAALLRSAYALGHDEELKLLLQQDDVATIARVLAYHRYFQRAQVGQIDKLIGDLKQLADLQESIKAATAELAATRDAQAVEAAKLETERAGRAALVDTIDAKLKDQGTRIAALGKDEAALSQLLERLRDVFADIPKQISGEEPFAATRGRLAWPLQGRVVTAFGAADESGRRSSGLLLAAKTGSAVHAISHGRVAFADWLRGYGLMIIVDHGDGYLSLYGCNETLLKDVGDWVNAGETIATSGASGGQKAPGLYFELRVKGQPTDPRGWLR</sequence>
<dbReference type="Pfam" id="PF01551">
    <property type="entry name" value="Peptidase_M23"/>
    <property type="match status" value="1"/>
</dbReference>
<dbReference type="Gene3D" id="6.10.250.3150">
    <property type="match status" value="1"/>
</dbReference>
<dbReference type="SUPFAM" id="SSF51261">
    <property type="entry name" value="Duplicated hybrid motif"/>
    <property type="match status" value="1"/>
</dbReference>
<dbReference type="CDD" id="cd12797">
    <property type="entry name" value="M23_peptidase"/>
    <property type="match status" value="1"/>
</dbReference>
<accession>A0ABN1IEE2</accession>
<dbReference type="EMBL" id="BAAAEU010000006">
    <property type="protein sequence ID" value="GAA0710468.1"/>
    <property type="molecule type" value="Genomic_DNA"/>
</dbReference>
<evidence type="ECO:0000256" key="1">
    <source>
        <dbReference type="SAM" id="Coils"/>
    </source>
</evidence>
<dbReference type="InterPro" id="IPR011055">
    <property type="entry name" value="Dup_hybrid_motif"/>
</dbReference>
<name>A0ABN1IEE2_9GAMM</name>
<dbReference type="Gene3D" id="2.70.70.10">
    <property type="entry name" value="Glucose Permease (Domain IIA)"/>
    <property type="match status" value="1"/>
</dbReference>
<feature type="domain" description="M23ase beta-sheet core" evidence="3">
    <location>
        <begin position="280"/>
        <end position="373"/>
    </location>
</feature>